<evidence type="ECO:0000313" key="2">
    <source>
        <dbReference type="Proteomes" id="UP000032141"/>
    </source>
</evidence>
<dbReference type="Gramene" id="Bo8g105820.1">
    <property type="protein sequence ID" value="Bo8g105820.1"/>
    <property type="gene ID" value="Bo8g105820"/>
</dbReference>
<reference evidence="1" key="2">
    <citation type="submission" date="2015-03" db="UniProtKB">
        <authorList>
            <consortium name="EnsemblPlants"/>
        </authorList>
    </citation>
    <scope>IDENTIFICATION</scope>
</reference>
<dbReference type="HOGENOM" id="CLU_2124535_0_0_1"/>
<dbReference type="Proteomes" id="UP000032141">
    <property type="component" value="Chromosome C8"/>
</dbReference>
<name>A0A0D3DX32_BRAOL</name>
<keyword evidence="2" id="KW-1185">Reference proteome</keyword>
<accession>A0A0D3DX32</accession>
<protein>
    <submittedName>
        <fullName evidence="1">Uncharacterized protein</fullName>
    </submittedName>
</protein>
<proteinExistence type="predicted"/>
<reference evidence="1 2" key="1">
    <citation type="journal article" date="2014" name="Genome Biol.">
        <title>Transcriptome and methylome profiling reveals relics of genome dominance in the mesopolyploid Brassica oleracea.</title>
        <authorList>
            <person name="Parkin I.A."/>
            <person name="Koh C."/>
            <person name="Tang H."/>
            <person name="Robinson S.J."/>
            <person name="Kagale S."/>
            <person name="Clarke W.E."/>
            <person name="Town C.D."/>
            <person name="Nixon J."/>
            <person name="Krishnakumar V."/>
            <person name="Bidwell S.L."/>
            <person name="Denoeud F."/>
            <person name="Belcram H."/>
            <person name="Links M.G."/>
            <person name="Just J."/>
            <person name="Clarke C."/>
            <person name="Bender T."/>
            <person name="Huebert T."/>
            <person name="Mason A.S."/>
            <person name="Pires J.C."/>
            <person name="Barker G."/>
            <person name="Moore J."/>
            <person name="Walley P.G."/>
            <person name="Manoli S."/>
            <person name="Batley J."/>
            <person name="Edwards D."/>
            <person name="Nelson M.N."/>
            <person name="Wang X."/>
            <person name="Paterson A.H."/>
            <person name="King G."/>
            <person name="Bancroft I."/>
            <person name="Chalhoub B."/>
            <person name="Sharpe A.G."/>
        </authorList>
    </citation>
    <scope>NUCLEOTIDE SEQUENCE</scope>
    <source>
        <strain evidence="1 2">cv. TO1000</strain>
    </source>
</reference>
<organism evidence="1 2">
    <name type="scientific">Brassica oleracea var. oleracea</name>
    <dbReference type="NCBI Taxonomy" id="109376"/>
    <lineage>
        <taxon>Eukaryota</taxon>
        <taxon>Viridiplantae</taxon>
        <taxon>Streptophyta</taxon>
        <taxon>Embryophyta</taxon>
        <taxon>Tracheophyta</taxon>
        <taxon>Spermatophyta</taxon>
        <taxon>Magnoliopsida</taxon>
        <taxon>eudicotyledons</taxon>
        <taxon>Gunneridae</taxon>
        <taxon>Pentapetalae</taxon>
        <taxon>rosids</taxon>
        <taxon>malvids</taxon>
        <taxon>Brassicales</taxon>
        <taxon>Brassicaceae</taxon>
        <taxon>Brassiceae</taxon>
        <taxon>Brassica</taxon>
    </lineage>
</organism>
<dbReference type="EnsemblPlants" id="Bo8g105820.1">
    <property type="protein sequence ID" value="Bo8g105820.1"/>
    <property type="gene ID" value="Bo8g105820"/>
</dbReference>
<dbReference type="AlphaFoldDB" id="A0A0D3DX32"/>
<sequence>MNIAFKQIWELGCEAWPNVSELVLLKTGPRSLSKGYGREAEGVFVICHLVNTTGLFAGSYKGSEGNNRDDRGTIHYYIVSTQHLVTTKAKRCNILMVKINVSYISSSWQLCHAT</sequence>
<evidence type="ECO:0000313" key="1">
    <source>
        <dbReference type="EnsemblPlants" id="Bo8g105820.1"/>
    </source>
</evidence>